<evidence type="ECO:0000313" key="2">
    <source>
        <dbReference type="EMBL" id="KDR78471.1"/>
    </source>
</evidence>
<dbReference type="Proteomes" id="UP000027222">
    <property type="component" value="Unassembled WGS sequence"/>
</dbReference>
<dbReference type="GO" id="GO:0008483">
    <property type="term" value="F:transaminase activity"/>
    <property type="evidence" value="ECO:0007669"/>
    <property type="project" value="InterPro"/>
</dbReference>
<dbReference type="STRING" id="685588.A0A067T5U6"/>
<name>A0A067T5U6_GALM3</name>
<dbReference type="AlphaFoldDB" id="A0A067T5U6"/>
<dbReference type="Gene3D" id="3.40.640.10">
    <property type="entry name" value="Type I PLP-dependent aspartate aminotransferase-like (Major domain)"/>
    <property type="match status" value="2"/>
</dbReference>
<dbReference type="GO" id="GO:0030170">
    <property type="term" value="F:pyridoxal phosphate binding"/>
    <property type="evidence" value="ECO:0007669"/>
    <property type="project" value="InterPro"/>
</dbReference>
<dbReference type="Pfam" id="PF00202">
    <property type="entry name" value="Aminotran_3"/>
    <property type="match status" value="1"/>
</dbReference>
<dbReference type="OrthoDB" id="10260828at2759"/>
<protein>
    <submittedName>
        <fullName evidence="2">Uncharacterized protein</fullName>
    </submittedName>
</protein>
<dbReference type="InterPro" id="IPR015424">
    <property type="entry name" value="PyrdxlP-dep_Trfase"/>
</dbReference>
<dbReference type="SUPFAM" id="SSF53383">
    <property type="entry name" value="PLP-dependent transferases"/>
    <property type="match status" value="1"/>
</dbReference>
<gene>
    <name evidence="2" type="ORF">GALMADRAFT_137542</name>
</gene>
<sequence length="405" mass="44149">MFGAFPILVADSAHTYHHAHPKVSKAAAGKCMQILHSQCSIALQKLYLRLIERLLAIMPNRSFDSFVFWSSGSEAFEAAIKMTRWFESVICMQGACISRRAFNAMAVTTGKTIHSAGSHTFLVSLPIPLSPRLIDNTHTTLTSPATLSSAVLYQLDLGQQPALANTLALFIVPGAWRVAGWVCKDGGGFAVAESGVGSDILVISKWLGRWLLLSGVVSRCELTDTLAPGSMGDTYSSNDIAANEEMCEENIMQSMNNRSYEPFDCSITIPSQTAHGQLITRTRIGLKFPLQVVLEVKWRRREASQKDGFLVYRQGHAQPDDERHPDLATAFGFPLVRNAPDALEDPSSKAQTITPLAIPPLPRPRPHLLRRLRIGMAMCKRSATTSATESAVPYASSPQAGACIV</sequence>
<evidence type="ECO:0000256" key="1">
    <source>
        <dbReference type="RuleBase" id="RU003560"/>
    </source>
</evidence>
<dbReference type="EMBL" id="KL142374">
    <property type="protein sequence ID" value="KDR78471.1"/>
    <property type="molecule type" value="Genomic_DNA"/>
</dbReference>
<keyword evidence="3" id="KW-1185">Reference proteome</keyword>
<keyword evidence="1" id="KW-0663">Pyridoxal phosphate</keyword>
<organism evidence="2 3">
    <name type="scientific">Galerina marginata (strain CBS 339.88)</name>
    <dbReference type="NCBI Taxonomy" id="685588"/>
    <lineage>
        <taxon>Eukaryota</taxon>
        <taxon>Fungi</taxon>
        <taxon>Dikarya</taxon>
        <taxon>Basidiomycota</taxon>
        <taxon>Agaricomycotina</taxon>
        <taxon>Agaricomycetes</taxon>
        <taxon>Agaricomycetidae</taxon>
        <taxon>Agaricales</taxon>
        <taxon>Agaricineae</taxon>
        <taxon>Strophariaceae</taxon>
        <taxon>Galerina</taxon>
    </lineage>
</organism>
<accession>A0A067T5U6</accession>
<dbReference type="InterPro" id="IPR015421">
    <property type="entry name" value="PyrdxlP-dep_Trfase_major"/>
</dbReference>
<comment type="similarity">
    <text evidence="1">Belongs to the class-III pyridoxal-phosphate-dependent aminotransferase family.</text>
</comment>
<reference evidence="3" key="1">
    <citation type="journal article" date="2014" name="Proc. Natl. Acad. Sci. U.S.A.">
        <title>Extensive sampling of basidiomycete genomes demonstrates inadequacy of the white-rot/brown-rot paradigm for wood decay fungi.</title>
        <authorList>
            <person name="Riley R."/>
            <person name="Salamov A.A."/>
            <person name="Brown D.W."/>
            <person name="Nagy L.G."/>
            <person name="Floudas D."/>
            <person name="Held B.W."/>
            <person name="Levasseur A."/>
            <person name="Lombard V."/>
            <person name="Morin E."/>
            <person name="Otillar R."/>
            <person name="Lindquist E.A."/>
            <person name="Sun H."/>
            <person name="LaButti K.M."/>
            <person name="Schmutz J."/>
            <person name="Jabbour D."/>
            <person name="Luo H."/>
            <person name="Baker S.E."/>
            <person name="Pisabarro A.G."/>
            <person name="Walton J.D."/>
            <person name="Blanchette R.A."/>
            <person name="Henrissat B."/>
            <person name="Martin F."/>
            <person name="Cullen D."/>
            <person name="Hibbett D.S."/>
            <person name="Grigoriev I.V."/>
        </authorList>
    </citation>
    <scope>NUCLEOTIDE SEQUENCE [LARGE SCALE GENOMIC DNA]</scope>
    <source>
        <strain evidence="3">CBS 339.88</strain>
    </source>
</reference>
<evidence type="ECO:0000313" key="3">
    <source>
        <dbReference type="Proteomes" id="UP000027222"/>
    </source>
</evidence>
<dbReference type="InterPro" id="IPR005814">
    <property type="entry name" value="Aminotrans_3"/>
</dbReference>
<proteinExistence type="inferred from homology"/>
<dbReference type="HOGENOM" id="CLU_679799_0_0_1"/>